<keyword evidence="14" id="KW-0131">Cell cycle</keyword>
<feature type="compositionally biased region" description="Low complexity" evidence="16">
    <location>
        <begin position="538"/>
        <end position="554"/>
    </location>
</feature>
<evidence type="ECO:0000256" key="6">
    <source>
        <dbReference type="ARBA" id="ARBA00022454"/>
    </source>
</evidence>
<protein>
    <recommendedName>
        <fullName evidence="5">DASH complex subunit ASK1</fullName>
    </recommendedName>
</protein>
<evidence type="ECO:0000313" key="17">
    <source>
        <dbReference type="EMBL" id="KAF9505917.1"/>
    </source>
</evidence>
<keyword evidence="12" id="KW-0206">Cytoskeleton</keyword>
<evidence type="ECO:0000256" key="14">
    <source>
        <dbReference type="ARBA" id="ARBA00023306"/>
    </source>
</evidence>
<dbReference type="OrthoDB" id="5573898at2759"/>
<evidence type="ECO:0000313" key="18">
    <source>
        <dbReference type="Proteomes" id="UP000886523"/>
    </source>
</evidence>
<keyword evidence="15" id="KW-0137">Centromere</keyword>
<dbReference type="Pfam" id="PF08655">
    <property type="entry name" value="DASH_Ask1"/>
    <property type="match status" value="1"/>
</dbReference>
<keyword evidence="9" id="KW-0493">Microtubule</keyword>
<evidence type="ECO:0000256" key="5">
    <source>
        <dbReference type="ARBA" id="ARBA00014520"/>
    </source>
</evidence>
<feature type="region of interest" description="Disordered" evidence="16">
    <location>
        <begin position="370"/>
        <end position="479"/>
    </location>
</feature>
<gene>
    <name evidence="17" type="ORF">BS47DRAFT_1399980</name>
</gene>
<dbReference type="GO" id="GO:0042729">
    <property type="term" value="C:DASH complex"/>
    <property type="evidence" value="ECO:0007669"/>
    <property type="project" value="InterPro"/>
</dbReference>
<feature type="compositionally biased region" description="Low complexity" evidence="16">
    <location>
        <begin position="157"/>
        <end position="170"/>
    </location>
</feature>
<organism evidence="17 18">
    <name type="scientific">Hydnum rufescens UP504</name>
    <dbReference type="NCBI Taxonomy" id="1448309"/>
    <lineage>
        <taxon>Eukaryota</taxon>
        <taxon>Fungi</taxon>
        <taxon>Dikarya</taxon>
        <taxon>Basidiomycota</taxon>
        <taxon>Agaricomycotina</taxon>
        <taxon>Agaricomycetes</taxon>
        <taxon>Cantharellales</taxon>
        <taxon>Hydnaceae</taxon>
        <taxon>Hydnum</taxon>
    </lineage>
</organism>
<evidence type="ECO:0000256" key="16">
    <source>
        <dbReference type="SAM" id="MobiDB-lite"/>
    </source>
</evidence>
<keyword evidence="10" id="KW-0498">Mitosis</keyword>
<dbReference type="PANTHER" id="PTHR28200:SF1">
    <property type="entry name" value="DASH COMPLEX SUBUNIT ASK1"/>
    <property type="match status" value="1"/>
</dbReference>
<evidence type="ECO:0000256" key="13">
    <source>
        <dbReference type="ARBA" id="ARBA00023242"/>
    </source>
</evidence>
<dbReference type="GO" id="GO:0008608">
    <property type="term" value="P:attachment of spindle microtubules to kinetochore"/>
    <property type="evidence" value="ECO:0007669"/>
    <property type="project" value="InterPro"/>
</dbReference>
<keyword evidence="8" id="KW-0132">Cell division</keyword>
<evidence type="ECO:0000256" key="1">
    <source>
        <dbReference type="ARBA" id="ARBA00004123"/>
    </source>
</evidence>
<dbReference type="GO" id="GO:0005874">
    <property type="term" value="C:microtubule"/>
    <property type="evidence" value="ECO:0007669"/>
    <property type="project" value="UniProtKB-KW"/>
</dbReference>
<proteinExistence type="inferred from homology"/>
<dbReference type="AlphaFoldDB" id="A0A9P6AHE8"/>
<feature type="compositionally biased region" description="Polar residues" evidence="16">
    <location>
        <begin position="129"/>
        <end position="140"/>
    </location>
</feature>
<dbReference type="Proteomes" id="UP000886523">
    <property type="component" value="Unassembled WGS sequence"/>
</dbReference>
<evidence type="ECO:0000256" key="11">
    <source>
        <dbReference type="ARBA" id="ARBA00022838"/>
    </source>
</evidence>
<evidence type="ECO:0000256" key="4">
    <source>
        <dbReference type="ARBA" id="ARBA00010731"/>
    </source>
</evidence>
<evidence type="ECO:0000256" key="10">
    <source>
        <dbReference type="ARBA" id="ARBA00022776"/>
    </source>
</evidence>
<keyword evidence="7" id="KW-0963">Cytoplasm</keyword>
<evidence type="ECO:0000256" key="12">
    <source>
        <dbReference type="ARBA" id="ARBA00023212"/>
    </source>
</evidence>
<keyword evidence="6" id="KW-0158">Chromosome</keyword>
<dbReference type="InterPro" id="IPR013964">
    <property type="entry name" value="DASH_Ask1"/>
</dbReference>
<feature type="compositionally biased region" description="Acidic residues" evidence="16">
    <location>
        <begin position="376"/>
        <end position="397"/>
    </location>
</feature>
<sequence>MAAREWVPHPDPSTIVVPGLDPNAPVTEQLELMDQLITLRLQNVDAIFADIHSIIIGQLLPSIKRYSMNTQPTREAAHYWKTFFEIAANVKVPMPGGEPSVPEEEQHTAPSDGDSSHHTEEKTHESHDQASFSSDRTPANYSFDPVLSSTPAHGAPVDSTTTSSTSSDVSFPAFLGPGGEKLLDINLSLPSAGGAPRPSSIPASDQSYGSSSITSITSKGKGKLADITSSSSISNVFSNTPSPKKAKAITPKRPPLPPNPFMSSTVKAPWDGIVDLAHYSSATSDSSISFGLSPELKMKYFSTPQYKLMRSTTEEAVAIRMAETKARLPSESSQDESLPPPPTPMSAAKRAKQLREIRERHSVASGGWYRSNLLRDDDDGGGGGEFYDDDSSLESDDYASTSAPPRPSYGGGVDDNDLDSDSDSDFEFDGNESGNLPAAQHSYSNSDSGSSDHNKNDGDNGGDNSAQVSLPPRPIIDDDTSQVVFDHTATGPTETIFGVRPGIQISAAQFERNLGKALNARMLPNVNPLDSPTPGMAAPGRRPSGPSNPRNARG</sequence>
<evidence type="ECO:0000256" key="2">
    <source>
        <dbReference type="ARBA" id="ARBA00004186"/>
    </source>
</evidence>
<evidence type="ECO:0000256" key="15">
    <source>
        <dbReference type="ARBA" id="ARBA00023328"/>
    </source>
</evidence>
<dbReference type="PANTHER" id="PTHR28200">
    <property type="entry name" value="DASH COMPLEX SUBUNIT ASK1"/>
    <property type="match status" value="1"/>
</dbReference>
<evidence type="ECO:0000256" key="3">
    <source>
        <dbReference type="ARBA" id="ARBA00004629"/>
    </source>
</evidence>
<keyword evidence="18" id="KW-1185">Reference proteome</keyword>
<feature type="region of interest" description="Disordered" evidence="16">
    <location>
        <begin position="235"/>
        <end position="258"/>
    </location>
</feature>
<dbReference type="GO" id="GO:0051301">
    <property type="term" value="P:cell division"/>
    <property type="evidence" value="ECO:0007669"/>
    <property type="project" value="UniProtKB-KW"/>
</dbReference>
<comment type="caution">
    <text evidence="17">The sequence shown here is derived from an EMBL/GenBank/DDBJ whole genome shotgun (WGS) entry which is preliminary data.</text>
</comment>
<feature type="region of interest" description="Disordered" evidence="16">
    <location>
        <begin position="525"/>
        <end position="554"/>
    </location>
</feature>
<feature type="compositionally biased region" description="Basic and acidic residues" evidence="16">
    <location>
        <begin position="114"/>
        <end position="128"/>
    </location>
</feature>
<feature type="region of interest" description="Disordered" evidence="16">
    <location>
        <begin position="94"/>
        <end position="172"/>
    </location>
</feature>
<reference evidence="17" key="1">
    <citation type="journal article" date="2020" name="Nat. Commun.">
        <title>Large-scale genome sequencing of mycorrhizal fungi provides insights into the early evolution of symbiotic traits.</title>
        <authorList>
            <person name="Miyauchi S."/>
            <person name="Kiss E."/>
            <person name="Kuo A."/>
            <person name="Drula E."/>
            <person name="Kohler A."/>
            <person name="Sanchez-Garcia M."/>
            <person name="Morin E."/>
            <person name="Andreopoulos B."/>
            <person name="Barry K.W."/>
            <person name="Bonito G."/>
            <person name="Buee M."/>
            <person name="Carver A."/>
            <person name="Chen C."/>
            <person name="Cichocki N."/>
            <person name="Clum A."/>
            <person name="Culley D."/>
            <person name="Crous P.W."/>
            <person name="Fauchery L."/>
            <person name="Girlanda M."/>
            <person name="Hayes R.D."/>
            <person name="Keri Z."/>
            <person name="LaButti K."/>
            <person name="Lipzen A."/>
            <person name="Lombard V."/>
            <person name="Magnuson J."/>
            <person name="Maillard F."/>
            <person name="Murat C."/>
            <person name="Nolan M."/>
            <person name="Ohm R.A."/>
            <person name="Pangilinan J."/>
            <person name="Pereira M.F."/>
            <person name="Perotto S."/>
            <person name="Peter M."/>
            <person name="Pfister S."/>
            <person name="Riley R."/>
            <person name="Sitrit Y."/>
            <person name="Stielow J.B."/>
            <person name="Szollosi G."/>
            <person name="Zifcakova L."/>
            <person name="Stursova M."/>
            <person name="Spatafora J.W."/>
            <person name="Tedersoo L."/>
            <person name="Vaario L.M."/>
            <person name="Yamada A."/>
            <person name="Yan M."/>
            <person name="Wang P."/>
            <person name="Xu J."/>
            <person name="Bruns T."/>
            <person name="Baldrian P."/>
            <person name="Vilgalys R."/>
            <person name="Dunand C."/>
            <person name="Henrissat B."/>
            <person name="Grigoriev I.V."/>
            <person name="Hibbett D."/>
            <person name="Nagy L.G."/>
            <person name="Martin F.M."/>
        </authorList>
    </citation>
    <scope>NUCLEOTIDE SEQUENCE</scope>
    <source>
        <strain evidence="17">UP504</strain>
    </source>
</reference>
<keyword evidence="11" id="KW-0995">Kinetochore</keyword>
<evidence type="ECO:0000256" key="8">
    <source>
        <dbReference type="ARBA" id="ARBA00022618"/>
    </source>
</evidence>
<feature type="region of interest" description="Disordered" evidence="16">
    <location>
        <begin position="324"/>
        <end position="355"/>
    </location>
</feature>
<name>A0A9P6AHE8_9AGAM</name>
<keyword evidence="13" id="KW-0539">Nucleus</keyword>
<comment type="subcellular location">
    <subcellularLocation>
        <location evidence="3">Chromosome</location>
        <location evidence="3">Centromere</location>
        <location evidence="3">Kinetochore</location>
    </subcellularLocation>
    <subcellularLocation>
        <location evidence="2">Cytoplasm</location>
        <location evidence="2">Cytoskeleton</location>
        <location evidence="2">Spindle</location>
    </subcellularLocation>
    <subcellularLocation>
        <location evidence="1">Nucleus</location>
    </subcellularLocation>
</comment>
<feature type="region of interest" description="Disordered" evidence="16">
    <location>
        <begin position="187"/>
        <end position="217"/>
    </location>
</feature>
<dbReference type="GO" id="GO:0044732">
    <property type="term" value="C:mitotic spindle pole body"/>
    <property type="evidence" value="ECO:0007669"/>
    <property type="project" value="TreeGrafter"/>
</dbReference>
<dbReference type="GO" id="GO:0072686">
    <property type="term" value="C:mitotic spindle"/>
    <property type="evidence" value="ECO:0007669"/>
    <property type="project" value="InterPro"/>
</dbReference>
<comment type="similarity">
    <text evidence="4">Belongs to the DASH complex ASK1 family.</text>
</comment>
<feature type="compositionally biased region" description="Acidic residues" evidence="16">
    <location>
        <begin position="414"/>
        <end position="430"/>
    </location>
</feature>
<accession>A0A9P6AHE8</accession>
<evidence type="ECO:0000256" key="9">
    <source>
        <dbReference type="ARBA" id="ARBA00022701"/>
    </source>
</evidence>
<dbReference type="EMBL" id="MU129132">
    <property type="protein sequence ID" value="KAF9505917.1"/>
    <property type="molecule type" value="Genomic_DNA"/>
</dbReference>
<evidence type="ECO:0000256" key="7">
    <source>
        <dbReference type="ARBA" id="ARBA00022490"/>
    </source>
</evidence>